<dbReference type="PRINTS" id="PR00080">
    <property type="entry name" value="SDRFAMILY"/>
</dbReference>
<accession>A0ABQ6ETX2</accession>
<dbReference type="Proteomes" id="UP001157138">
    <property type="component" value="Unassembled WGS sequence"/>
</dbReference>
<gene>
    <name evidence="4" type="ORF">GCM10007938_02970</name>
</gene>
<evidence type="ECO:0000256" key="2">
    <source>
        <dbReference type="ARBA" id="ARBA00023002"/>
    </source>
</evidence>
<dbReference type="InterPro" id="IPR051911">
    <property type="entry name" value="SDR_oxidoreductase"/>
</dbReference>
<dbReference type="InterPro" id="IPR036291">
    <property type="entry name" value="NAD(P)-bd_dom_sf"/>
</dbReference>
<dbReference type="PRINTS" id="PR00081">
    <property type="entry name" value="GDHRDH"/>
</dbReference>
<dbReference type="Gene3D" id="3.40.50.720">
    <property type="entry name" value="NAD(P)-binding Rossmann-like Domain"/>
    <property type="match status" value="1"/>
</dbReference>
<reference evidence="5" key="1">
    <citation type="journal article" date="2019" name="Int. J. Syst. Evol. Microbiol.">
        <title>The Global Catalogue of Microorganisms (GCM) 10K type strain sequencing project: providing services to taxonomists for standard genome sequencing and annotation.</title>
        <authorList>
            <consortium name="The Broad Institute Genomics Platform"/>
            <consortium name="The Broad Institute Genome Sequencing Center for Infectious Disease"/>
            <person name="Wu L."/>
            <person name="Ma J."/>
        </authorList>
    </citation>
    <scope>NUCLEOTIDE SEQUENCE [LARGE SCALE GENOMIC DNA]</scope>
    <source>
        <strain evidence="5">NBRC 108723</strain>
    </source>
</reference>
<comment type="caution">
    <text evidence="4">The sequence shown here is derived from an EMBL/GenBank/DDBJ whole genome shotgun (WGS) entry which is preliminary data.</text>
</comment>
<sequence length="239" mass="26699">MGSTSLITGTESGIGPDVAIRLLKEGHSVYACHYRPLENVEEYYENIQDEQRFCTAVLDVTNHSRVAEVASEAIECFGQIHAIINVAGIAYFGDPDNVTIDEWETTFDVNVHGYFRLIDNLLPNLKKVEDSIIINTSSIWGLQGNANMYAYASSKHAVEGLTKGLQEYAKKNSIKVTSLVLDKVDSNFRSLMEDYVKIPKEKQKNMLSTSDVSDAVMYILNTSRTALVSTLALDAYQWR</sequence>
<dbReference type="InterPro" id="IPR002347">
    <property type="entry name" value="SDR_fam"/>
</dbReference>
<dbReference type="PROSITE" id="PS00061">
    <property type="entry name" value="ADH_SHORT"/>
    <property type="match status" value="1"/>
</dbReference>
<dbReference type="RefSeq" id="WP_284190449.1">
    <property type="nucleotide sequence ID" value="NZ_BSPW01000007.1"/>
</dbReference>
<dbReference type="PANTHER" id="PTHR43976">
    <property type="entry name" value="SHORT CHAIN DEHYDROGENASE"/>
    <property type="match status" value="1"/>
</dbReference>
<dbReference type="SUPFAM" id="SSF51735">
    <property type="entry name" value="NAD(P)-binding Rossmann-fold domains"/>
    <property type="match status" value="1"/>
</dbReference>
<protein>
    <submittedName>
        <fullName evidence="4">Uncharacterized protein</fullName>
    </submittedName>
</protein>
<dbReference type="EMBL" id="BSPW01000007">
    <property type="protein sequence ID" value="GLT16521.1"/>
    <property type="molecule type" value="Genomic_DNA"/>
</dbReference>
<keyword evidence="2" id="KW-0560">Oxidoreductase</keyword>
<evidence type="ECO:0000313" key="5">
    <source>
        <dbReference type="Proteomes" id="UP001157138"/>
    </source>
</evidence>
<evidence type="ECO:0000313" key="4">
    <source>
        <dbReference type="EMBL" id="GLT16521.1"/>
    </source>
</evidence>
<evidence type="ECO:0000256" key="3">
    <source>
        <dbReference type="RuleBase" id="RU000363"/>
    </source>
</evidence>
<dbReference type="PANTHER" id="PTHR43976:SF16">
    <property type="entry name" value="SHORT-CHAIN DEHYDROGENASE_REDUCTASE FAMILY PROTEIN"/>
    <property type="match status" value="1"/>
</dbReference>
<evidence type="ECO:0000256" key="1">
    <source>
        <dbReference type="ARBA" id="ARBA00006484"/>
    </source>
</evidence>
<dbReference type="InterPro" id="IPR020904">
    <property type="entry name" value="Sc_DH/Rdtase_CS"/>
</dbReference>
<proteinExistence type="inferred from homology"/>
<name>A0ABQ6ETX2_9VIBR</name>
<dbReference type="Pfam" id="PF00106">
    <property type="entry name" value="adh_short"/>
    <property type="match status" value="1"/>
</dbReference>
<organism evidence="4 5">
    <name type="scientific">Vibrio zhanjiangensis</name>
    <dbReference type="NCBI Taxonomy" id="1046128"/>
    <lineage>
        <taxon>Bacteria</taxon>
        <taxon>Pseudomonadati</taxon>
        <taxon>Pseudomonadota</taxon>
        <taxon>Gammaproteobacteria</taxon>
        <taxon>Vibrionales</taxon>
        <taxon>Vibrionaceae</taxon>
        <taxon>Vibrio</taxon>
    </lineage>
</organism>
<dbReference type="CDD" id="cd05233">
    <property type="entry name" value="SDR_c"/>
    <property type="match status" value="1"/>
</dbReference>
<comment type="similarity">
    <text evidence="1 3">Belongs to the short-chain dehydrogenases/reductases (SDR) family.</text>
</comment>
<keyword evidence="5" id="KW-1185">Reference proteome</keyword>